<accession>A0A816A395</accession>
<dbReference type="SUPFAM" id="SSF49899">
    <property type="entry name" value="Concanavalin A-like lectins/glucanases"/>
    <property type="match status" value="1"/>
</dbReference>
<dbReference type="AlphaFoldDB" id="A0A816A395"/>
<evidence type="ECO:0000313" key="1">
    <source>
        <dbReference type="EMBL" id="CAF0880900.1"/>
    </source>
</evidence>
<dbReference type="EMBL" id="CAJOBC010099747">
    <property type="protein sequence ID" value="CAF4462632.1"/>
    <property type="molecule type" value="Genomic_DNA"/>
</dbReference>
<comment type="caution">
    <text evidence="2">The sequence shown here is derived from an EMBL/GenBank/DDBJ whole genome shotgun (WGS) entry which is preliminary data.</text>
</comment>
<dbReference type="EMBL" id="CAJNOQ010033596">
    <property type="protein sequence ID" value="CAF1590758.1"/>
    <property type="molecule type" value="Genomic_DNA"/>
</dbReference>
<keyword evidence="5" id="KW-1185">Reference proteome</keyword>
<dbReference type="OrthoDB" id="10044165at2759"/>
<evidence type="ECO:0000313" key="5">
    <source>
        <dbReference type="Proteomes" id="UP000663829"/>
    </source>
</evidence>
<proteinExistence type="predicted"/>
<dbReference type="Gene3D" id="2.60.120.920">
    <property type="match status" value="1"/>
</dbReference>
<dbReference type="EMBL" id="CAJOBA010002937">
    <property type="protein sequence ID" value="CAF3664646.1"/>
    <property type="molecule type" value="Genomic_DNA"/>
</dbReference>
<evidence type="ECO:0000313" key="2">
    <source>
        <dbReference type="EMBL" id="CAF1590758.1"/>
    </source>
</evidence>
<sequence length="370" mass="42655">MAIATTRRCRLGRLMASHIPCAYNRCETGIGIFACQGCERVFCKKHSFEHRQELAKELDKVVKEHDVILTQLQSFETTIDVTSHALLDQIDKWEQHAKKMTQKAVDEARSKVLQSLSDNNHQLTKECRLLIEDIRPSWESEDYVETDLKKWRRQLDKIKDEFSMPKNIRIENDLLSLKHMLNVISTPRIPPTPRPYAVQSRSTKECFEKYCGFIRVEESGKLVIHTGNSDMDASVYGAKLYTHGTHRIPVKIDKMQDNYWIFIGIVSSSFPANVNASAIKSAYGWAASKKACPFVYLQGIEMNGSHYAYNGDICKNDIIELILNCTERKIQLVNKRTNNRYEINVNIKQCPFPWKIAVTLYYSGDRVRLV</sequence>
<evidence type="ECO:0008006" key="6">
    <source>
        <dbReference type="Google" id="ProtNLM"/>
    </source>
</evidence>
<dbReference type="Proteomes" id="UP000682733">
    <property type="component" value="Unassembled WGS sequence"/>
</dbReference>
<dbReference type="Proteomes" id="UP000677228">
    <property type="component" value="Unassembled WGS sequence"/>
</dbReference>
<dbReference type="Proteomes" id="UP000681722">
    <property type="component" value="Unassembled WGS sequence"/>
</dbReference>
<organism evidence="2 5">
    <name type="scientific">Didymodactylos carnosus</name>
    <dbReference type="NCBI Taxonomy" id="1234261"/>
    <lineage>
        <taxon>Eukaryota</taxon>
        <taxon>Metazoa</taxon>
        <taxon>Spiralia</taxon>
        <taxon>Gnathifera</taxon>
        <taxon>Rotifera</taxon>
        <taxon>Eurotatoria</taxon>
        <taxon>Bdelloidea</taxon>
        <taxon>Philodinida</taxon>
        <taxon>Philodinidae</taxon>
        <taxon>Didymodactylos</taxon>
    </lineage>
</organism>
<dbReference type="InterPro" id="IPR043136">
    <property type="entry name" value="B30.2/SPRY_sf"/>
</dbReference>
<gene>
    <name evidence="2" type="ORF">GPM918_LOCUS41736</name>
    <name evidence="1" type="ORF">OVA965_LOCUS8614</name>
    <name evidence="4" type="ORF">SRO942_LOCUS42840</name>
    <name evidence="3" type="ORF">TMI583_LOCUS8613</name>
</gene>
<reference evidence="2" key="1">
    <citation type="submission" date="2021-02" db="EMBL/GenBank/DDBJ databases">
        <authorList>
            <person name="Nowell W R."/>
        </authorList>
    </citation>
    <scope>NUCLEOTIDE SEQUENCE</scope>
</reference>
<dbReference type="EMBL" id="CAJNOK010002935">
    <property type="protein sequence ID" value="CAF0880900.1"/>
    <property type="molecule type" value="Genomic_DNA"/>
</dbReference>
<dbReference type="InterPro" id="IPR013320">
    <property type="entry name" value="ConA-like_dom_sf"/>
</dbReference>
<evidence type="ECO:0000313" key="3">
    <source>
        <dbReference type="EMBL" id="CAF3664646.1"/>
    </source>
</evidence>
<protein>
    <recommendedName>
        <fullName evidence="6">B box-type domain-containing protein</fullName>
    </recommendedName>
</protein>
<dbReference type="Proteomes" id="UP000663829">
    <property type="component" value="Unassembled WGS sequence"/>
</dbReference>
<name>A0A816A395_9BILA</name>
<evidence type="ECO:0000313" key="4">
    <source>
        <dbReference type="EMBL" id="CAF4462632.1"/>
    </source>
</evidence>